<evidence type="ECO:0000313" key="3">
    <source>
        <dbReference type="Proteomes" id="UP000735302"/>
    </source>
</evidence>
<organism evidence="2 3">
    <name type="scientific">Plakobranchus ocellatus</name>
    <dbReference type="NCBI Taxonomy" id="259542"/>
    <lineage>
        <taxon>Eukaryota</taxon>
        <taxon>Metazoa</taxon>
        <taxon>Spiralia</taxon>
        <taxon>Lophotrochozoa</taxon>
        <taxon>Mollusca</taxon>
        <taxon>Gastropoda</taxon>
        <taxon>Heterobranchia</taxon>
        <taxon>Euthyneura</taxon>
        <taxon>Panpulmonata</taxon>
        <taxon>Sacoglossa</taxon>
        <taxon>Placobranchoidea</taxon>
        <taxon>Plakobranchidae</taxon>
        <taxon>Plakobranchus</taxon>
    </lineage>
</organism>
<dbReference type="AlphaFoldDB" id="A0AAV4CIS0"/>
<sequence>MIHFMARSCVGRRIKNSLAASAQNQRHLETDLGEVNKGKDQVIKDTQKLNTAMAQVEQASDAAEAMSHFNTVRQRSQALGASSKKMVEKSKNFCERSKSQMNHLESVAKHSLQLWLHHQEKRDQEMQDLQNRMQNMESELRRNTSSRMADGESDSDSGAETEGL</sequence>
<accession>A0AAV4CIS0</accession>
<protein>
    <submittedName>
        <fullName evidence="2">Uncharacterized protein</fullName>
    </submittedName>
</protein>
<comment type="caution">
    <text evidence="2">The sequence shown here is derived from an EMBL/GenBank/DDBJ whole genome shotgun (WGS) entry which is preliminary data.</text>
</comment>
<evidence type="ECO:0000313" key="2">
    <source>
        <dbReference type="EMBL" id="GFO32689.1"/>
    </source>
</evidence>
<keyword evidence="3" id="KW-1185">Reference proteome</keyword>
<evidence type="ECO:0000256" key="1">
    <source>
        <dbReference type="SAM" id="MobiDB-lite"/>
    </source>
</evidence>
<dbReference type="Proteomes" id="UP000735302">
    <property type="component" value="Unassembled WGS sequence"/>
</dbReference>
<feature type="compositionally biased region" description="Polar residues" evidence="1">
    <location>
        <begin position="127"/>
        <end position="147"/>
    </location>
</feature>
<feature type="compositionally biased region" description="Acidic residues" evidence="1">
    <location>
        <begin position="151"/>
        <end position="164"/>
    </location>
</feature>
<feature type="region of interest" description="Disordered" evidence="1">
    <location>
        <begin position="123"/>
        <end position="164"/>
    </location>
</feature>
<name>A0AAV4CIS0_9GAST</name>
<dbReference type="EMBL" id="BLXT01006675">
    <property type="protein sequence ID" value="GFO32689.1"/>
    <property type="molecule type" value="Genomic_DNA"/>
</dbReference>
<reference evidence="2 3" key="1">
    <citation type="journal article" date="2021" name="Elife">
        <title>Chloroplast acquisition without the gene transfer in kleptoplastic sea slugs, Plakobranchus ocellatus.</title>
        <authorList>
            <person name="Maeda T."/>
            <person name="Takahashi S."/>
            <person name="Yoshida T."/>
            <person name="Shimamura S."/>
            <person name="Takaki Y."/>
            <person name="Nagai Y."/>
            <person name="Toyoda A."/>
            <person name="Suzuki Y."/>
            <person name="Arimoto A."/>
            <person name="Ishii H."/>
            <person name="Satoh N."/>
            <person name="Nishiyama T."/>
            <person name="Hasebe M."/>
            <person name="Maruyama T."/>
            <person name="Minagawa J."/>
            <person name="Obokata J."/>
            <person name="Shigenobu S."/>
        </authorList>
    </citation>
    <scope>NUCLEOTIDE SEQUENCE [LARGE SCALE GENOMIC DNA]</scope>
</reference>
<gene>
    <name evidence="2" type="ORF">PoB_005919400</name>
</gene>
<proteinExistence type="predicted"/>